<dbReference type="InterPro" id="IPR013760">
    <property type="entry name" value="Topo_IIA-like_dom_sf"/>
</dbReference>
<dbReference type="RefSeq" id="WP_036789307.1">
    <property type="nucleotide sequence ID" value="NZ_JQZV01000005.1"/>
</dbReference>
<sequence length="838" mass="94089">MEHIDKIIKVNVEEQMKSAYIDYAMSVIVSRALPDVRDGFKPVHRRILYGMNELGNTPDKPYKKCARIVGDVMGKYHPHGDSSIYMALVRLAQDFSVRYQLVDPHGNFGSVDGDSPAAMRYTEARLHSLAMQMLADINKDTVDFQNNYDDSSKEPSVLPTRFPNLLVNGGQGIAVGMATNMAPHNLTESINGALAYIEKRGDITIKELMEHIKAPDFPTGGVIYGYDGVVEAYETGRGRIVIRGKAEIETEAQHEQIVINELPYLVNKAELVRHISELAAQKKIDGISDIADETSNKNGTRIVISIKRDANANVILNQLYKYTPLQSSFSINSIALVNGRPKLLTLKDIIGEFVKHRHEVVIRRTRFDLKRAEDRLHILEGRIIATDNIDEVVAIIKASSRQTEAMERLMARFGLSQIQARNIVEMRLGQLTGMELEKLHEEYEEIKKQIEWFNKILTDDDTCYGVISDELIEVREKFGDNRRSIIDYSSGTNFNPEDFYADEEMVITLSHLGYIKRTPLAAFRQQGRGGVGAKGSETRDEDFVEYIYSASMHATMLFFTEKGKCFWLPVYEIPEGSRQAKGRAVQNLLNIDPDDKISACIRVKHLTTDVDFVRSHYITFVTKNGTVRKTSLEAFSRPRANGIIAIKLVEDDKVVSVLLSNGDCQFLLASRNGKAVRFHEEHVRPSLGRNSIGVRGIRLDDDGEDHVVGAICVKHPESESILVVSENGFGKRSVIEDYRQTNRGTKGVLTLKVTPKTGKLVSMKNVTDDNDLMIINKSGIVIRISVDSISMLSRNTQGVKLINLQSNGDEIASVTVVEAEREEEYEEADSEEQIETEE</sequence>
<evidence type="ECO:0000256" key="2">
    <source>
        <dbReference type="ARBA" id="ARBA00008263"/>
    </source>
</evidence>
<comment type="subcellular location">
    <subcellularLocation>
        <location evidence="8">Cytoplasm</location>
    </subcellularLocation>
</comment>
<reference evidence="11 12" key="1">
    <citation type="submission" date="2014-08" db="EMBL/GenBank/DDBJ databases">
        <title>Porphyromonas canoris strain:OH2762 Genome sequencing.</title>
        <authorList>
            <person name="Wallis C."/>
            <person name="Deusch O."/>
            <person name="O'Flynn C."/>
            <person name="Davis I."/>
            <person name="Jospin G."/>
            <person name="Darling A.E."/>
            <person name="Coil D.A."/>
            <person name="Alexiev A."/>
            <person name="Horsfall A."/>
            <person name="Kirkwood N."/>
            <person name="Harris S."/>
            <person name="Eisen J.A."/>
        </authorList>
    </citation>
    <scope>NUCLEOTIDE SEQUENCE [LARGE SCALE GENOMIC DNA]</scope>
    <source>
        <strain evidence="12">COT-108 OH2762</strain>
    </source>
</reference>
<evidence type="ECO:0000256" key="9">
    <source>
        <dbReference type="PROSITE-ProRule" id="PRU01384"/>
    </source>
</evidence>
<dbReference type="PROSITE" id="PS52040">
    <property type="entry name" value="TOPO_IIA"/>
    <property type="match status" value="1"/>
</dbReference>
<dbReference type="InterPro" id="IPR005743">
    <property type="entry name" value="GyrA"/>
</dbReference>
<keyword evidence="4 8" id="KW-0067">ATP-binding</keyword>
<protein>
    <recommendedName>
        <fullName evidence="8">DNA gyrase subunit A</fullName>
        <ecNumber evidence="8">5.6.2.2</ecNumber>
    </recommendedName>
</protein>
<comment type="catalytic activity">
    <reaction evidence="1 8 9">
        <text>ATP-dependent breakage, passage and rejoining of double-stranded DNA.</text>
        <dbReference type="EC" id="5.6.2.2"/>
    </reaction>
</comment>
<dbReference type="NCBIfam" id="TIGR01063">
    <property type="entry name" value="gyrA"/>
    <property type="match status" value="1"/>
</dbReference>
<dbReference type="Gene3D" id="2.120.10.90">
    <property type="entry name" value="DNA gyrase/topoisomerase IV, subunit A, C-terminal"/>
    <property type="match status" value="1"/>
</dbReference>
<dbReference type="InterPro" id="IPR006691">
    <property type="entry name" value="GyrA/parC_rep"/>
</dbReference>
<evidence type="ECO:0000256" key="5">
    <source>
        <dbReference type="ARBA" id="ARBA00023029"/>
    </source>
</evidence>
<dbReference type="PANTHER" id="PTHR43493:SF5">
    <property type="entry name" value="DNA GYRASE SUBUNIT A, CHLOROPLASTIC_MITOCHONDRIAL"/>
    <property type="match status" value="1"/>
</dbReference>
<dbReference type="Gene3D" id="1.10.268.10">
    <property type="entry name" value="Topoisomerase, domain 3"/>
    <property type="match status" value="1"/>
</dbReference>
<accession>A0ABR4XMS4</accession>
<dbReference type="Pfam" id="PF00521">
    <property type="entry name" value="DNA_topoisoIV"/>
    <property type="match status" value="1"/>
</dbReference>
<dbReference type="NCBIfam" id="NF004044">
    <property type="entry name" value="PRK05561.1"/>
    <property type="match status" value="1"/>
</dbReference>
<evidence type="ECO:0000256" key="7">
    <source>
        <dbReference type="ARBA" id="ARBA00023235"/>
    </source>
</evidence>
<dbReference type="HAMAP" id="MF_01897">
    <property type="entry name" value="GyrA"/>
    <property type="match status" value="1"/>
</dbReference>
<dbReference type="Gene3D" id="3.90.199.10">
    <property type="entry name" value="Topoisomerase II, domain 5"/>
    <property type="match status" value="1"/>
</dbReference>
<feature type="active site" description="O-(5'-phospho-DNA)-tyrosine intermediate" evidence="8 9">
    <location>
        <position position="121"/>
    </location>
</feature>
<evidence type="ECO:0000256" key="4">
    <source>
        <dbReference type="ARBA" id="ARBA00022840"/>
    </source>
</evidence>
<keyword evidence="6 8" id="KW-0238">DNA-binding</keyword>
<keyword evidence="5 8" id="KW-0799">Topoisomerase</keyword>
<dbReference type="EMBL" id="JQZV01000005">
    <property type="protein sequence ID" value="KGN93085.1"/>
    <property type="molecule type" value="Genomic_DNA"/>
</dbReference>
<dbReference type="InterPro" id="IPR035516">
    <property type="entry name" value="Gyrase/topoIV_suA_C"/>
</dbReference>
<keyword evidence="8" id="KW-0963">Cytoplasm</keyword>
<dbReference type="Pfam" id="PF03989">
    <property type="entry name" value="DNA_gyraseA_C"/>
    <property type="match status" value="6"/>
</dbReference>
<dbReference type="InterPro" id="IPR050220">
    <property type="entry name" value="Type_II_DNA_Topoisomerases"/>
</dbReference>
<dbReference type="InterPro" id="IPR013757">
    <property type="entry name" value="Topo_IIA_A_a_sf"/>
</dbReference>
<evidence type="ECO:0000256" key="1">
    <source>
        <dbReference type="ARBA" id="ARBA00000185"/>
    </source>
</evidence>
<evidence type="ECO:0000256" key="8">
    <source>
        <dbReference type="HAMAP-Rule" id="MF_01897"/>
    </source>
</evidence>
<dbReference type="PANTHER" id="PTHR43493">
    <property type="entry name" value="DNA GYRASE/TOPOISOMERASE SUBUNIT A"/>
    <property type="match status" value="1"/>
</dbReference>
<feature type="domain" description="Topo IIA-type catalytic" evidence="10">
    <location>
        <begin position="33"/>
        <end position="499"/>
    </location>
</feature>
<dbReference type="Proteomes" id="UP000030101">
    <property type="component" value="Unassembled WGS sequence"/>
</dbReference>
<dbReference type="SMART" id="SM00434">
    <property type="entry name" value="TOP4c"/>
    <property type="match status" value="1"/>
</dbReference>
<comment type="subunit">
    <text evidence="8">Heterotetramer, composed of two GyrA and two GyrB chains. In the heterotetramer, GyrA contains the active site tyrosine that forms a transient covalent intermediate with DNA, while GyrB binds cofactors and catalyzes ATP hydrolysis.</text>
</comment>
<dbReference type="InterPro" id="IPR013758">
    <property type="entry name" value="Topo_IIA_A/C_ab"/>
</dbReference>
<dbReference type="SUPFAM" id="SSF101904">
    <property type="entry name" value="GyrA/ParC C-terminal domain-like"/>
    <property type="match status" value="1"/>
</dbReference>
<evidence type="ECO:0000256" key="3">
    <source>
        <dbReference type="ARBA" id="ARBA00022741"/>
    </source>
</evidence>
<dbReference type="EC" id="5.6.2.2" evidence="8"/>
<evidence type="ECO:0000313" key="12">
    <source>
        <dbReference type="Proteomes" id="UP000030101"/>
    </source>
</evidence>
<evidence type="ECO:0000256" key="6">
    <source>
        <dbReference type="ARBA" id="ARBA00023125"/>
    </source>
</evidence>
<comment type="caution">
    <text evidence="11">The sequence shown here is derived from an EMBL/GenBank/DDBJ whole genome shotgun (WGS) entry which is preliminary data.</text>
</comment>
<comment type="similarity">
    <text evidence="2 8">Belongs to the type II topoisomerase GyrA/ParC subunit family.</text>
</comment>
<keyword evidence="12" id="KW-1185">Reference proteome</keyword>
<keyword evidence="3 8" id="KW-0547">Nucleotide-binding</keyword>
<evidence type="ECO:0000313" key="11">
    <source>
        <dbReference type="EMBL" id="KGN93085.1"/>
    </source>
</evidence>
<proteinExistence type="inferred from homology"/>
<dbReference type="CDD" id="cd00187">
    <property type="entry name" value="TOP4c"/>
    <property type="match status" value="1"/>
</dbReference>
<keyword evidence="7 8" id="KW-0413">Isomerase</keyword>
<evidence type="ECO:0000259" key="10">
    <source>
        <dbReference type="PROSITE" id="PS52040"/>
    </source>
</evidence>
<name>A0ABR4XMS4_9PORP</name>
<dbReference type="Gene3D" id="3.30.1360.40">
    <property type="match status" value="1"/>
</dbReference>
<comment type="function">
    <text evidence="8">A type II topoisomerase that negatively supercoils closed circular double-stranded (ds) DNA in an ATP-dependent manner to modulate DNA topology and maintain chromosomes in an underwound state. Negative supercoiling favors strand separation, and DNA replication, transcription, recombination and repair, all of which involve strand separation. Also able to catalyze the interconversion of other topological isomers of dsDNA rings, including catenanes and knotted rings. Type II topoisomerases break and join 2 DNA strands simultaneously in an ATP-dependent manner.</text>
</comment>
<gene>
    <name evidence="8" type="primary">gyrA</name>
    <name evidence="11" type="ORF">HQ43_02560</name>
</gene>
<feature type="short sequence motif" description="GyrA-box" evidence="8">
    <location>
        <begin position="526"/>
        <end position="532"/>
    </location>
</feature>
<organism evidence="11 12">
    <name type="scientific">Porphyromonas canoris</name>
    <dbReference type="NCBI Taxonomy" id="36875"/>
    <lineage>
        <taxon>Bacteria</taxon>
        <taxon>Pseudomonadati</taxon>
        <taxon>Bacteroidota</taxon>
        <taxon>Bacteroidia</taxon>
        <taxon>Bacteroidales</taxon>
        <taxon>Porphyromonadaceae</taxon>
        <taxon>Porphyromonas</taxon>
    </lineage>
</organism>
<comment type="miscellaneous">
    <text evidence="8">Few gyrases are as efficient as E.coli at forming negative supercoils. Not all organisms have 2 type II topoisomerases; in organisms with a single type II topoisomerase this enzyme also has to decatenate newly replicated chromosomes.</text>
</comment>
<dbReference type="InterPro" id="IPR002205">
    <property type="entry name" value="Topo_IIA_dom_A"/>
</dbReference>
<dbReference type="NCBIfam" id="NF004043">
    <property type="entry name" value="PRK05560.1"/>
    <property type="match status" value="1"/>
</dbReference>
<dbReference type="SUPFAM" id="SSF56719">
    <property type="entry name" value="Type II DNA topoisomerase"/>
    <property type="match status" value="1"/>
</dbReference>